<keyword evidence="1" id="KW-0812">Transmembrane</keyword>
<gene>
    <name evidence="2" type="ORF">LCGC14_1083120</name>
</gene>
<feature type="transmembrane region" description="Helical" evidence="1">
    <location>
        <begin position="27"/>
        <end position="47"/>
    </location>
</feature>
<sequence>ALVYASYNPSGYSFFDWAKEALLGDKLAITPPFAMATVILLIGWSVYIRATLLALGALGLFLAFAFFAIIVWWFIDLGVLGIDNVSAITYASLFVLAAILATGMSWSHLRRRMSGQTDVDDIAD</sequence>
<reference evidence="2" key="1">
    <citation type="journal article" date="2015" name="Nature">
        <title>Complex archaea that bridge the gap between prokaryotes and eukaryotes.</title>
        <authorList>
            <person name="Spang A."/>
            <person name="Saw J.H."/>
            <person name="Jorgensen S.L."/>
            <person name="Zaremba-Niedzwiedzka K."/>
            <person name="Martijn J."/>
            <person name="Lind A.E."/>
            <person name="van Eijk R."/>
            <person name="Schleper C."/>
            <person name="Guy L."/>
            <person name="Ettema T.J."/>
        </authorList>
    </citation>
    <scope>NUCLEOTIDE SEQUENCE</scope>
</reference>
<name>A0A0F9PXW6_9ZZZZ</name>
<dbReference type="EMBL" id="LAZR01004754">
    <property type="protein sequence ID" value="KKN05866.1"/>
    <property type="molecule type" value="Genomic_DNA"/>
</dbReference>
<comment type="caution">
    <text evidence="2">The sequence shown here is derived from an EMBL/GenBank/DDBJ whole genome shotgun (WGS) entry which is preliminary data.</text>
</comment>
<dbReference type="Pfam" id="PF20134">
    <property type="entry name" value="DUF6524"/>
    <property type="match status" value="1"/>
</dbReference>
<accession>A0A0F9PXW6</accession>
<keyword evidence="1" id="KW-1133">Transmembrane helix</keyword>
<organism evidence="2">
    <name type="scientific">marine sediment metagenome</name>
    <dbReference type="NCBI Taxonomy" id="412755"/>
    <lineage>
        <taxon>unclassified sequences</taxon>
        <taxon>metagenomes</taxon>
        <taxon>ecological metagenomes</taxon>
    </lineage>
</organism>
<dbReference type="AlphaFoldDB" id="A0A0F9PXW6"/>
<feature type="transmembrane region" description="Helical" evidence="1">
    <location>
        <begin position="52"/>
        <end position="75"/>
    </location>
</feature>
<proteinExistence type="predicted"/>
<evidence type="ECO:0000256" key="1">
    <source>
        <dbReference type="SAM" id="Phobius"/>
    </source>
</evidence>
<protein>
    <submittedName>
        <fullName evidence="2">Uncharacterized protein</fullName>
    </submittedName>
</protein>
<feature type="non-terminal residue" evidence="2">
    <location>
        <position position="1"/>
    </location>
</feature>
<feature type="transmembrane region" description="Helical" evidence="1">
    <location>
        <begin position="87"/>
        <end position="106"/>
    </location>
</feature>
<dbReference type="InterPro" id="IPR045387">
    <property type="entry name" value="DUF6524"/>
</dbReference>
<evidence type="ECO:0000313" key="2">
    <source>
        <dbReference type="EMBL" id="KKN05866.1"/>
    </source>
</evidence>
<keyword evidence="1" id="KW-0472">Membrane</keyword>